<keyword evidence="1" id="KW-0732">Signal</keyword>
<dbReference type="NCBIfam" id="TIGR04183">
    <property type="entry name" value="Por_Secre_tail"/>
    <property type="match status" value="1"/>
</dbReference>
<feature type="chain" id="PRO_5023880260" evidence="1">
    <location>
        <begin position="21"/>
        <end position="765"/>
    </location>
</feature>
<keyword evidence="4" id="KW-1185">Reference proteome</keyword>
<proteinExistence type="predicted"/>
<dbReference type="AlphaFoldDB" id="A0A5J5IBH1"/>
<sequence>MKKKLLLTASIVISAFFLNAQGVTQINNNKSLHFNTPISNTKQIFVSDLDSTVWATDGTLSGTIQLSATIKFVDNLGSIVFLDGKLIFAGSTPATGDEVYITDGTPAGTILVKDINPGTASSHPTLLSFMSGFIYFRAETPAEGEELWRTDGTPTGTTLVKDINPGAAGSSIDHESTILGSFLYFTASTAAEGREIWKTNGTPAGTTLLKDIVPGTGDSNYPDKYELFSSGTYLLFMARTPASGVELWTSDGSTAGTVLLKDINAGIDSSNARSFFKFNSIVLFLATDATHGDEIWKTDGTAAGTTILKDINTVPDSSSTKIWVNLGFGLGYSYPVLSGFHLYNNFLYFVAYDGTSAGEVWRTDGTEANTTLVKNIVQSTTMPLPFILLSDAINYSNKFIFPVSDQTTRSELWESDGTPNGTKLFKSFSDATHDVPFIFIPFSFTNFTLTQPLFQGNKFFFRAKTVAEGTELWISDGVDSTVGNTHLVKDINPGPADSDPTGPYLYTTTDLFFPATTASAGEELWHSDGTTAGTVGVTDLYPGTNSSNPVLDVFMLNGKILFEATEGDNATETDLYTVNGVFVALPIKLTDFTVTLKTNDAILAWRTAQEVNTKNFTIQRSYDAQQFEDIGVVQATGTSSNSHAYSFTDAGIANSGKNIIYYRLIATDIDGKSVNTNVIFLKLRGDSKWDVRILSNPVQGNVNLMLSSISGKLQLSVRDISGKILYTKSMENINGQLSLPVTLQKGIYLLEAENNNERKIIKFIK</sequence>
<gene>
    <name evidence="3" type="ORF">FW778_22020</name>
</gene>
<comment type="caution">
    <text evidence="3">The sequence shown here is derived from an EMBL/GenBank/DDBJ whole genome shotgun (WGS) entry which is preliminary data.</text>
</comment>
<dbReference type="EMBL" id="VYQF01000014">
    <property type="protein sequence ID" value="KAA9034515.1"/>
    <property type="molecule type" value="Genomic_DNA"/>
</dbReference>
<accession>A0A5J5IBH1</accession>
<evidence type="ECO:0000256" key="1">
    <source>
        <dbReference type="SAM" id="SignalP"/>
    </source>
</evidence>
<feature type="signal peptide" evidence="1">
    <location>
        <begin position="1"/>
        <end position="20"/>
    </location>
</feature>
<evidence type="ECO:0000313" key="3">
    <source>
        <dbReference type="EMBL" id="KAA9034515.1"/>
    </source>
</evidence>
<dbReference type="Proteomes" id="UP000326903">
    <property type="component" value="Unassembled WGS sequence"/>
</dbReference>
<name>A0A5J5IBH1_9BACT</name>
<evidence type="ECO:0000259" key="2">
    <source>
        <dbReference type="Pfam" id="PF18962"/>
    </source>
</evidence>
<organism evidence="3 4">
    <name type="scientific">Ginsengibacter hankyongi</name>
    <dbReference type="NCBI Taxonomy" id="2607284"/>
    <lineage>
        <taxon>Bacteria</taxon>
        <taxon>Pseudomonadati</taxon>
        <taxon>Bacteroidota</taxon>
        <taxon>Chitinophagia</taxon>
        <taxon>Chitinophagales</taxon>
        <taxon>Chitinophagaceae</taxon>
        <taxon>Ginsengibacter</taxon>
    </lineage>
</organism>
<dbReference type="InterPro" id="IPR026444">
    <property type="entry name" value="Secre_tail"/>
</dbReference>
<reference evidence="3 4" key="1">
    <citation type="submission" date="2019-09" db="EMBL/GenBank/DDBJ databases">
        <title>Draft genome sequence of Ginsengibacter sp. BR5-29.</title>
        <authorList>
            <person name="Im W.-T."/>
        </authorList>
    </citation>
    <scope>NUCLEOTIDE SEQUENCE [LARGE SCALE GENOMIC DNA]</scope>
    <source>
        <strain evidence="3 4">BR5-29</strain>
    </source>
</reference>
<dbReference type="RefSeq" id="WP_150417062.1">
    <property type="nucleotide sequence ID" value="NZ_VYQF01000014.1"/>
</dbReference>
<evidence type="ECO:0000313" key="4">
    <source>
        <dbReference type="Proteomes" id="UP000326903"/>
    </source>
</evidence>
<protein>
    <submittedName>
        <fullName evidence="3">T9SS type A sorting domain-containing protein</fullName>
    </submittedName>
</protein>
<feature type="domain" description="Secretion system C-terminal sorting" evidence="2">
    <location>
        <begin position="696"/>
        <end position="764"/>
    </location>
</feature>
<dbReference type="Pfam" id="PF18962">
    <property type="entry name" value="Por_Secre_tail"/>
    <property type="match status" value="1"/>
</dbReference>